<comment type="caution">
    <text evidence="1">The sequence shown here is derived from an EMBL/GenBank/DDBJ whole genome shotgun (WGS) entry which is preliminary data.</text>
</comment>
<dbReference type="RefSeq" id="WP_404535088.1">
    <property type="nucleotide sequence ID" value="NZ_JADIKL010000001.1"/>
</dbReference>
<accession>A0ABW8KAW7</accession>
<dbReference type="Proteomes" id="UP001620397">
    <property type="component" value="Unassembled WGS sequence"/>
</dbReference>
<sequence length="166" mass="18327">MRGGDLDTYRNDDIIVAVQWLGTLDAASCPQCRIRDGLIYSKTADHAPINHEVPWLGGPGGIHARCRCIALPVLKSWRAWGIDLPEMPLGTRASMTGQVPAQQTYGDWIAAQTSKIQRRALGDERAALLRVGGLLFCQLYDARGEYLSIDQLRTLYPVAFAICGMR</sequence>
<dbReference type="EMBL" id="JADIKL010000001">
    <property type="protein sequence ID" value="MFK2929272.1"/>
    <property type="molecule type" value="Genomic_DNA"/>
</dbReference>
<gene>
    <name evidence="1" type="ORF">ISP14_00575</name>
</gene>
<reference evidence="1 2" key="1">
    <citation type="submission" date="2020-10" db="EMBL/GenBank/DDBJ databases">
        <title>Phylogeny of dyella-like bacteria.</title>
        <authorList>
            <person name="Fu J."/>
        </authorList>
    </citation>
    <scope>NUCLEOTIDE SEQUENCE [LARGE SCALE GENOMIC DNA]</scope>
    <source>
        <strain evidence="1 2">DKC-1</strain>
    </source>
</reference>
<organism evidence="1 2">
    <name type="scientific">Dyella agri</name>
    <dbReference type="NCBI Taxonomy" id="1926869"/>
    <lineage>
        <taxon>Bacteria</taxon>
        <taxon>Pseudomonadati</taxon>
        <taxon>Pseudomonadota</taxon>
        <taxon>Gammaproteobacteria</taxon>
        <taxon>Lysobacterales</taxon>
        <taxon>Rhodanobacteraceae</taxon>
        <taxon>Dyella</taxon>
    </lineage>
</organism>
<evidence type="ECO:0000313" key="1">
    <source>
        <dbReference type="EMBL" id="MFK2929272.1"/>
    </source>
</evidence>
<keyword evidence="2" id="KW-1185">Reference proteome</keyword>
<protein>
    <submittedName>
        <fullName evidence="1">Uncharacterized protein</fullName>
    </submittedName>
</protein>
<proteinExistence type="predicted"/>
<name>A0ABW8KAW7_9GAMM</name>
<evidence type="ECO:0000313" key="2">
    <source>
        <dbReference type="Proteomes" id="UP001620397"/>
    </source>
</evidence>